<dbReference type="InterPro" id="IPR032675">
    <property type="entry name" value="LRR_dom_sf"/>
</dbReference>
<dbReference type="EMBL" id="CACRXK020007301">
    <property type="protein sequence ID" value="CAB4011883.1"/>
    <property type="molecule type" value="Genomic_DNA"/>
</dbReference>
<dbReference type="InterPro" id="IPR043502">
    <property type="entry name" value="DNA/RNA_pol_sf"/>
</dbReference>
<dbReference type="Pfam" id="PF17921">
    <property type="entry name" value="Integrase_H2C2"/>
    <property type="match status" value="1"/>
</dbReference>
<feature type="region of interest" description="Disordered" evidence="1">
    <location>
        <begin position="813"/>
        <end position="832"/>
    </location>
</feature>
<organism evidence="2 3">
    <name type="scientific">Paramuricea clavata</name>
    <name type="common">Red gorgonian</name>
    <name type="synonym">Violescent sea-whip</name>
    <dbReference type="NCBI Taxonomy" id="317549"/>
    <lineage>
        <taxon>Eukaryota</taxon>
        <taxon>Metazoa</taxon>
        <taxon>Cnidaria</taxon>
        <taxon>Anthozoa</taxon>
        <taxon>Octocorallia</taxon>
        <taxon>Malacalcyonacea</taxon>
        <taxon>Plexauridae</taxon>
        <taxon>Paramuricea</taxon>
    </lineage>
</organism>
<reference evidence="2" key="1">
    <citation type="submission" date="2020-04" db="EMBL/GenBank/DDBJ databases">
        <authorList>
            <person name="Alioto T."/>
            <person name="Alioto T."/>
            <person name="Gomez Garrido J."/>
        </authorList>
    </citation>
    <scope>NUCLEOTIDE SEQUENCE</scope>
    <source>
        <strain evidence="2">A484AB</strain>
    </source>
</reference>
<dbReference type="Pfam" id="PF00078">
    <property type="entry name" value="RVT_1"/>
    <property type="match status" value="1"/>
</dbReference>
<dbReference type="FunFam" id="1.10.340.70:FF:000003">
    <property type="entry name" value="Protein CBG25708"/>
    <property type="match status" value="1"/>
</dbReference>
<feature type="compositionally biased region" description="Basic residues" evidence="1">
    <location>
        <begin position="1186"/>
        <end position="1203"/>
    </location>
</feature>
<dbReference type="InterPro" id="IPR000477">
    <property type="entry name" value="RT_dom"/>
</dbReference>
<dbReference type="SUPFAM" id="SSF52047">
    <property type="entry name" value="RNI-like"/>
    <property type="match status" value="1"/>
</dbReference>
<keyword evidence="3" id="KW-1185">Reference proteome</keyword>
<dbReference type="PROSITE" id="PS50878">
    <property type="entry name" value="RT_POL"/>
    <property type="match status" value="1"/>
</dbReference>
<gene>
    <name evidence="2" type="ORF">PACLA_8A086068</name>
</gene>
<feature type="region of interest" description="Disordered" evidence="1">
    <location>
        <begin position="1136"/>
        <end position="1208"/>
    </location>
</feature>
<dbReference type="InterPro" id="IPR001611">
    <property type="entry name" value="Leu-rich_rpt"/>
</dbReference>
<feature type="region of interest" description="Disordered" evidence="1">
    <location>
        <begin position="900"/>
        <end position="919"/>
    </location>
</feature>
<dbReference type="CDD" id="cd01647">
    <property type="entry name" value="RT_LTR"/>
    <property type="match status" value="1"/>
</dbReference>
<dbReference type="InterPro" id="IPR012337">
    <property type="entry name" value="RNaseH-like_sf"/>
</dbReference>
<dbReference type="PANTHER" id="PTHR37984">
    <property type="entry name" value="PROTEIN CBG26694"/>
    <property type="match status" value="1"/>
</dbReference>
<dbReference type="FunFam" id="3.10.20.370:FF:000001">
    <property type="entry name" value="Retrovirus-related Pol polyprotein from transposon 17.6-like protein"/>
    <property type="match status" value="1"/>
</dbReference>
<dbReference type="InterPro" id="IPR041577">
    <property type="entry name" value="RT_RNaseH_2"/>
</dbReference>
<dbReference type="FunFam" id="3.30.70.270:FF:000026">
    <property type="entry name" value="Transposon Ty3-G Gag-Pol polyprotein"/>
    <property type="match status" value="1"/>
</dbReference>
<dbReference type="Pfam" id="PF17919">
    <property type="entry name" value="RT_RNaseH_2"/>
    <property type="match status" value="1"/>
</dbReference>
<dbReference type="Gene3D" id="1.10.340.70">
    <property type="match status" value="1"/>
</dbReference>
<proteinExistence type="predicted"/>
<comment type="caution">
    <text evidence="2">The sequence shown here is derived from an EMBL/GenBank/DDBJ whole genome shotgun (WGS) entry which is preliminary data.</text>
</comment>
<dbReference type="Pfam" id="PF00665">
    <property type="entry name" value="rve"/>
    <property type="match status" value="1"/>
</dbReference>
<feature type="compositionally biased region" description="Basic and acidic residues" evidence="1">
    <location>
        <begin position="814"/>
        <end position="832"/>
    </location>
</feature>
<dbReference type="Proteomes" id="UP001152795">
    <property type="component" value="Unassembled WGS sequence"/>
</dbReference>
<evidence type="ECO:0000256" key="1">
    <source>
        <dbReference type="SAM" id="MobiDB-lite"/>
    </source>
</evidence>
<dbReference type="InterPro" id="IPR050951">
    <property type="entry name" value="Retrovirus_Pol_polyprotein"/>
</dbReference>
<dbReference type="InterPro" id="IPR041588">
    <property type="entry name" value="Integrase_H2C2"/>
</dbReference>
<dbReference type="FunFam" id="3.30.420.10:FF:000063">
    <property type="entry name" value="Retrovirus-related Pol polyprotein from transposon 297-like Protein"/>
    <property type="match status" value="1"/>
</dbReference>
<dbReference type="InterPro" id="IPR001584">
    <property type="entry name" value="Integrase_cat-core"/>
</dbReference>
<accession>A0A6S7I5C8</accession>
<dbReference type="Gene3D" id="3.30.70.270">
    <property type="match status" value="2"/>
</dbReference>
<dbReference type="GO" id="GO:0015074">
    <property type="term" value="P:DNA integration"/>
    <property type="evidence" value="ECO:0007669"/>
    <property type="project" value="InterPro"/>
</dbReference>
<dbReference type="PROSITE" id="PS50994">
    <property type="entry name" value="INTEGRASE"/>
    <property type="match status" value="1"/>
</dbReference>
<dbReference type="SMART" id="SM00368">
    <property type="entry name" value="LRR_RI"/>
    <property type="match status" value="3"/>
</dbReference>
<dbReference type="Gene3D" id="3.30.420.10">
    <property type="entry name" value="Ribonuclease H-like superfamily/Ribonuclease H"/>
    <property type="match status" value="1"/>
</dbReference>
<evidence type="ECO:0000313" key="3">
    <source>
        <dbReference type="Proteomes" id="UP001152795"/>
    </source>
</evidence>
<dbReference type="Gene3D" id="3.80.10.10">
    <property type="entry name" value="Ribonuclease Inhibitor"/>
    <property type="match status" value="1"/>
</dbReference>
<dbReference type="InterPro" id="IPR043128">
    <property type="entry name" value="Rev_trsase/Diguanyl_cyclase"/>
</dbReference>
<protein>
    <submittedName>
        <fullName evidence="2">Transposon Ty3-I Gag-Pol poly</fullName>
    </submittedName>
</protein>
<evidence type="ECO:0000313" key="2">
    <source>
        <dbReference type="EMBL" id="CAB4011883.1"/>
    </source>
</evidence>
<dbReference type="InterPro" id="IPR036397">
    <property type="entry name" value="RNaseH_sf"/>
</dbReference>
<dbReference type="SUPFAM" id="SSF53098">
    <property type="entry name" value="Ribonuclease H-like"/>
    <property type="match status" value="1"/>
</dbReference>
<dbReference type="SUPFAM" id="SSF56672">
    <property type="entry name" value="DNA/RNA polymerases"/>
    <property type="match status" value="1"/>
</dbReference>
<dbReference type="PANTHER" id="PTHR37984:SF11">
    <property type="entry name" value="INTEGRASE CATALYTIC DOMAIN-CONTAINING PROTEIN"/>
    <property type="match status" value="1"/>
</dbReference>
<dbReference type="Pfam" id="PF13516">
    <property type="entry name" value="LRR_6"/>
    <property type="match status" value="1"/>
</dbReference>
<dbReference type="CDD" id="cd09274">
    <property type="entry name" value="RNase_HI_RT_Ty3"/>
    <property type="match status" value="1"/>
</dbReference>
<dbReference type="Gene3D" id="3.10.10.10">
    <property type="entry name" value="HIV Type 1 Reverse Transcriptase, subunit A, domain 1"/>
    <property type="match status" value="1"/>
</dbReference>
<dbReference type="GO" id="GO:0003676">
    <property type="term" value="F:nucleic acid binding"/>
    <property type="evidence" value="ECO:0007669"/>
    <property type="project" value="InterPro"/>
</dbReference>
<dbReference type="OrthoDB" id="120976at2759"/>
<sequence length="1321" mass="150081">MTVSTIHVVRGNYGSLLSYQTATELNLIKVNVNNVKVTGNDKIEQCHDSLKDKMDKKFPHLFHGIGKLHNFEAKLHIDSSVPPVAQPARRIPFHLRRKVFAALKQLEKDDIIEKVEGPTPWISPLVVIPKNDGTVRLCVDMRRANCAIQRERHPCPTVDDLIHAMNGAKVFSKLDLRSGYHQLLLAEESRYITTFVTHKGLRRYKRLNFGTNSASELFQKVIHDQIHDIPGAINISDDVIIYGKSQQEHDTALHNVCQRFTKVGLTLNNEKCQFSQTKLTFFGTVFSAEGISADPHKVSAIKNASPPSSVKDVRSFLGMATYCAKFIPNFSHLREPLRKLTMKSAQFRWTRCEQTAFDNIKNALTSDTVMAYFDQTKPTELITDASPWGLSAILAQNSTQHDDRRIVAYVSRSLSEVERKYSQTEREALAIVWAMERLQIYLRGERWNLRIQDFDFDIMYTKGSDNPSDFLSRHPCQETDNKHEMSAEQYVNFLTMHAVPKAMTIQEIQEATKHDKTLQLLTEIIRKQAWGSIKDLPTTGEDVSELNLFAKVRDELTINEQLGIILRGTRIIMPCSLREKAIRLAHEGHQGLAKTKQLIREKIWFPRIDKDVETLIRGCIPCQANGTANHPAPLKMTELPPKPWHTVHVDFCGPFPTGEYTLVVIDAYSRFPEVEIVKSTSATSTISKLERIFATHGLPNILKSDNGPPFQSNEFKQFMTENGIKHQRITPLWPKANSEADNFMKPMEKAIRAAHIEKKNWRKELYHFLLNYRATPHTTTKFAPAELLFNREINTKLPSKIINQNTKIDQQVRANDEKGKRNMKRNADKSANAKEVDIKVGDTVLVRQTKENKWSTRFDPKPYCVTRVKGTMITATRPGHYITRNISFFKKVLQQEIQHNSEDASDEEDYSKLDNNLPDTNIEENNELAERRYPARDRRPINRYELAAIIKDFLNRSVLHLGILKVLEVLREYATSVFVSALRSTRYVFIKELYIWDLPMKHEDVATLALFLEKGIYRVQYLELMSCSIESYAVQRLGRSFLLNCITSLLLDYNQFGDEGCEGLCRGLKNNKTLLRLSLNYCNLGPASGRVLGDLLTETAVCDIYLDGNHLECEGVIEMIKLLADKAEMEAIERAEKREHANTDPVSKPMSAVSQMSATDTAVDGNKLPEVPAESSSKAGKSDKTRGKKGKKKKKSAKKKVKPPPRVGPWVEKIHIANNGIDAHGPGSNLAPVMCMRLLRKLVTHSDCLKEIDLEHNLIGDLGGRELLESLMDRKEAKLNSIKLRTTHRMNSTTFANLVKLGGGMKKKAKKKKGKPGKKRI</sequence>
<name>A0A6S7I5C8_PARCT</name>